<reference evidence="1" key="1">
    <citation type="submission" date="2019-12" db="EMBL/GenBank/DDBJ databases">
        <title>An insight into the sialome of adult female Ixodes ricinus ticks feeding for 6 days.</title>
        <authorList>
            <person name="Perner J."/>
            <person name="Ribeiro J.M.C."/>
        </authorList>
    </citation>
    <scope>NUCLEOTIDE SEQUENCE</scope>
    <source>
        <strain evidence="1">Semi-engorged</strain>
        <tissue evidence="1">Salivary glands</tissue>
    </source>
</reference>
<accession>A0A6B0V024</accession>
<sequence length="187" mass="20602">MPASLSAWATPMSASRLTAAVRALPREVRYSTRSNTSLMVKLRISMPMRPMSGAATSLTREANWSRSRYTSSTVRVPRMARRCPSRVCRMTALMWSTSLPRNCSAAVERNSRSVITLHWATPVTVRGTPCEVSTCSHRGVRVITSRDSLWTSVTSHHAQAQPPTTIFLPAVPQHPPDTMRASLGPTV</sequence>
<organism evidence="1">
    <name type="scientific">Ixodes ricinus</name>
    <name type="common">Common tick</name>
    <name type="synonym">Acarus ricinus</name>
    <dbReference type="NCBI Taxonomy" id="34613"/>
    <lineage>
        <taxon>Eukaryota</taxon>
        <taxon>Metazoa</taxon>
        <taxon>Ecdysozoa</taxon>
        <taxon>Arthropoda</taxon>
        <taxon>Chelicerata</taxon>
        <taxon>Arachnida</taxon>
        <taxon>Acari</taxon>
        <taxon>Parasitiformes</taxon>
        <taxon>Ixodida</taxon>
        <taxon>Ixodoidea</taxon>
        <taxon>Ixodidae</taxon>
        <taxon>Ixodinae</taxon>
        <taxon>Ixodes</taxon>
    </lineage>
</organism>
<protein>
    <submittedName>
        <fullName evidence="1">Putative is1 transposase</fullName>
    </submittedName>
</protein>
<name>A0A6B0V024_IXORI</name>
<evidence type="ECO:0000313" key="1">
    <source>
        <dbReference type="EMBL" id="MXU95477.1"/>
    </source>
</evidence>
<dbReference type="AlphaFoldDB" id="A0A6B0V024"/>
<proteinExistence type="predicted"/>
<dbReference type="EMBL" id="GIFC01013394">
    <property type="protein sequence ID" value="MXU95477.1"/>
    <property type="molecule type" value="Transcribed_RNA"/>
</dbReference>